<dbReference type="EMBL" id="CAJPVJ010028062">
    <property type="protein sequence ID" value="CAG2179626.1"/>
    <property type="molecule type" value="Genomic_DNA"/>
</dbReference>
<dbReference type="AlphaFoldDB" id="A0A7R9MVJ8"/>
<sequence>MRTHTNANAIWDPAPVEVALPFPLEVSPELEVQEPQ</sequence>
<dbReference type="EMBL" id="CAJPVJ010061460">
    <property type="protein sequence ID" value="CAG2184203.1"/>
    <property type="molecule type" value="Genomic_DNA"/>
</dbReference>
<organism evidence="2">
    <name type="scientific">Oppiella nova</name>
    <dbReference type="NCBI Taxonomy" id="334625"/>
    <lineage>
        <taxon>Eukaryota</taxon>
        <taxon>Metazoa</taxon>
        <taxon>Ecdysozoa</taxon>
        <taxon>Arthropoda</taxon>
        <taxon>Chelicerata</taxon>
        <taxon>Arachnida</taxon>
        <taxon>Acari</taxon>
        <taxon>Acariformes</taxon>
        <taxon>Sarcoptiformes</taxon>
        <taxon>Oribatida</taxon>
        <taxon>Brachypylina</taxon>
        <taxon>Oppioidea</taxon>
        <taxon>Oppiidae</taxon>
        <taxon>Oppiella</taxon>
    </lineage>
</organism>
<feature type="non-terminal residue" evidence="2">
    <location>
        <position position="1"/>
    </location>
</feature>
<accession>A0A7R9MVJ8</accession>
<name>A0A7R9MVJ8_9ACAR</name>
<dbReference type="EMBL" id="OC976285">
    <property type="protein sequence ID" value="CAD7668754.1"/>
    <property type="molecule type" value="Genomic_DNA"/>
</dbReference>
<dbReference type="EMBL" id="OC942887">
    <property type="protein sequence ID" value="CAD7662490.1"/>
    <property type="molecule type" value="Genomic_DNA"/>
</dbReference>
<reference evidence="2" key="1">
    <citation type="submission" date="2020-11" db="EMBL/GenBank/DDBJ databases">
        <authorList>
            <person name="Tran Van P."/>
        </authorList>
    </citation>
    <scope>NUCLEOTIDE SEQUENCE</scope>
</reference>
<evidence type="ECO:0000313" key="3">
    <source>
        <dbReference type="Proteomes" id="UP000728032"/>
    </source>
</evidence>
<protein>
    <submittedName>
        <fullName evidence="2">Uncharacterized protein</fullName>
    </submittedName>
</protein>
<evidence type="ECO:0000313" key="1">
    <source>
        <dbReference type="EMBL" id="CAD7662490.1"/>
    </source>
</evidence>
<proteinExistence type="predicted"/>
<evidence type="ECO:0000313" key="2">
    <source>
        <dbReference type="EMBL" id="CAD7668754.1"/>
    </source>
</evidence>
<keyword evidence="3" id="KW-1185">Reference proteome</keyword>
<dbReference type="Proteomes" id="UP000728032">
    <property type="component" value="Unassembled WGS sequence"/>
</dbReference>
<gene>
    <name evidence="1" type="ORF">ONB1V03_LOCUS19050</name>
    <name evidence="2" type="ORF">ONB1V03_LOCUS23623</name>
</gene>